<dbReference type="Gene3D" id="3.40.190.10">
    <property type="entry name" value="Periplasmic binding protein-like II"/>
    <property type="match status" value="2"/>
</dbReference>
<reference evidence="3 4" key="1">
    <citation type="submission" date="2018-06" db="EMBL/GenBank/DDBJ databases">
        <authorList>
            <consortium name="Pathogen Informatics"/>
            <person name="Doyle S."/>
        </authorList>
    </citation>
    <scope>NUCLEOTIDE SEQUENCE [LARGE SCALE GENOMIC DNA]</scope>
    <source>
        <strain evidence="3 4">NCTC204</strain>
    </source>
</reference>
<organism evidence="3 4">
    <name type="scientific">Klebsiella pneumoniae</name>
    <dbReference type="NCBI Taxonomy" id="573"/>
    <lineage>
        <taxon>Bacteria</taxon>
        <taxon>Pseudomonadati</taxon>
        <taxon>Pseudomonadota</taxon>
        <taxon>Gammaproteobacteria</taxon>
        <taxon>Enterobacterales</taxon>
        <taxon>Enterobacteriaceae</taxon>
        <taxon>Klebsiella/Raoultella group</taxon>
        <taxon>Klebsiella</taxon>
        <taxon>Klebsiella pneumoniae complex</taxon>
    </lineage>
</organism>
<evidence type="ECO:0000313" key="4">
    <source>
        <dbReference type="Proteomes" id="UP000255192"/>
    </source>
</evidence>
<dbReference type="GO" id="GO:0006351">
    <property type="term" value="P:DNA-templated transcription"/>
    <property type="evidence" value="ECO:0007669"/>
    <property type="project" value="TreeGrafter"/>
</dbReference>
<dbReference type="PANTHER" id="PTHR30537:SF1">
    <property type="entry name" value="HTH-TYPE TRANSCRIPTIONAL REGULATOR PGRR"/>
    <property type="match status" value="1"/>
</dbReference>
<comment type="similarity">
    <text evidence="1">Belongs to the LysR transcriptional regulatory family.</text>
</comment>
<dbReference type="InterPro" id="IPR005119">
    <property type="entry name" value="LysR_subst-bd"/>
</dbReference>
<dbReference type="AlphaFoldDB" id="A0A378BAX4"/>
<dbReference type="InterPro" id="IPR058163">
    <property type="entry name" value="LysR-type_TF_proteobact-type"/>
</dbReference>
<dbReference type="PANTHER" id="PTHR30537">
    <property type="entry name" value="HTH-TYPE TRANSCRIPTIONAL REGULATOR"/>
    <property type="match status" value="1"/>
</dbReference>
<proteinExistence type="inferred from homology"/>
<evidence type="ECO:0000256" key="1">
    <source>
        <dbReference type="ARBA" id="ARBA00009437"/>
    </source>
</evidence>
<accession>A0A378BAX4</accession>
<dbReference type="GO" id="GO:0003700">
    <property type="term" value="F:DNA-binding transcription factor activity"/>
    <property type="evidence" value="ECO:0007669"/>
    <property type="project" value="TreeGrafter"/>
</dbReference>
<protein>
    <submittedName>
        <fullName evidence="3">LysR family transcriptional regulator</fullName>
    </submittedName>
</protein>
<dbReference type="GO" id="GO:0043565">
    <property type="term" value="F:sequence-specific DNA binding"/>
    <property type="evidence" value="ECO:0007669"/>
    <property type="project" value="TreeGrafter"/>
</dbReference>
<name>A0A378BAX4_KLEPN</name>
<dbReference type="Pfam" id="PF03466">
    <property type="entry name" value="LysR_substrate"/>
    <property type="match status" value="1"/>
</dbReference>
<dbReference type="SUPFAM" id="SSF53850">
    <property type="entry name" value="Periplasmic binding protein-like II"/>
    <property type="match status" value="1"/>
</dbReference>
<evidence type="ECO:0000259" key="2">
    <source>
        <dbReference type="Pfam" id="PF03466"/>
    </source>
</evidence>
<dbReference type="Proteomes" id="UP000255192">
    <property type="component" value="Unassembled WGS sequence"/>
</dbReference>
<sequence>MTCFFKTIFIAFKNACPNVTLELYATDRKINIIESGFDAGIRYSQDVPKEMIAIPFGENLSLIPVASPDYIREAGEPDTPQSLVNFRCINRCFPDGEKYRWSLLAPAASLARSRLKAIWSSMPIAQ</sequence>
<evidence type="ECO:0000313" key="3">
    <source>
        <dbReference type="EMBL" id="STV34005.1"/>
    </source>
</evidence>
<feature type="domain" description="LysR substrate-binding" evidence="2">
    <location>
        <begin position="11"/>
        <end position="105"/>
    </location>
</feature>
<gene>
    <name evidence="3" type="ORF">NCTC204_05715</name>
</gene>
<dbReference type="EMBL" id="UGMD01000002">
    <property type="protein sequence ID" value="STV34005.1"/>
    <property type="molecule type" value="Genomic_DNA"/>
</dbReference>